<evidence type="ECO:0000256" key="2">
    <source>
        <dbReference type="ARBA" id="ARBA00010333"/>
    </source>
</evidence>
<evidence type="ECO:0000256" key="1">
    <source>
        <dbReference type="ARBA" id="ARBA00004196"/>
    </source>
</evidence>
<dbReference type="Pfam" id="PF00497">
    <property type="entry name" value="SBP_bac_3"/>
    <property type="match status" value="1"/>
</dbReference>
<sequence length="282" mass="29559">MSACVKNTEGLVPVAAPVPVDKVDAIAAQLPQEIASSGRLIVGVNVPYAPNEFKDESGRIVGFDVDLMDAVAAVLGVRAEYKQADFDKIIPAVQAGTYNLGMSSFTDTAEREESVDFVTYYRAGIQWAQREGDSVDPNDACGLRVAVQTTTTEDIDEVPAKSEACVAAGRPPINKVKYDSQDEATNALILGRVDALSADSPVTAYAIARSSGRLEPAGPVFDSAPYGWPVRKGSPLGPVLQQAMQHLIDSGAYQQIAANWGVEAGVIETSVINGAASEGSGG</sequence>
<dbReference type="CDD" id="cd01004">
    <property type="entry name" value="PBP2_MidA_like"/>
    <property type="match status" value="1"/>
</dbReference>
<organism evidence="6 7">
    <name type="scientific">Rhodococcus maanshanensis</name>
    <dbReference type="NCBI Taxonomy" id="183556"/>
    <lineage>
        <taxon>Bacteria</taxon>
        <taxon>Bacillati</taxon>
        <taxon>Actinomycetota</taxon>
        <taxon>Actinomycetes</taxon>
        <taxon>Mycobacteriales</taxon>
        <taxon>Nocardiaceae</taxon>
        <taxon>Rhodococcus</taxon>
    </lineage>
</organism>
<dbReference type="AlphaFoldDB" id="A0A1H7U4E0"/>
<gene>
    <name evidence="6" type="ORF">SAMN05444583_11753</name>
</gene>
<accession>A0A1H7U4E0</accession>
<keyword evidence="3" id="KW-0732">Signal</keyword>
<evidence type="ECO:0000259" key="5">
    <source>
        <dbReference type="SMART" id="SM00062"/>
    </source>
</evidence>
<evidence type="ECO:0000313" key="6">
    <source>
        <dbReference type="EMBL" id="SEL91843.1"/>
    </source>
</evidence>
<dbReference type="InterPro" id="IPR018313">
    <property type="entry name" value="SBP_3_CS"/>
</dbReference>
<comment type="subcellular location">
    <subcellularLocation>
        <location evidence="1">Cell envelope</location>
    </subcellularLocation>
</comment>
<dbReference type="EMBL" id="FOAW01000017">
    <property type="protein sequence ID" value="SEL91843.1"/>
    <property type="molecule type" value="Genomic_DNA"/>
</dbReference>
<dbReference type="PANTHER" id="PTHR35936:SF17">
    <property type="entry name" value="ARGININE-BINDING EXTRACELLULAR PROTEIN ARTP"/>
    <property type="match status" value="1"/>
</dbReference>
<evidence type="ECO:0000313" key="7">
    <source>
        <dbReference type="Proteomes" id="UP000198677"/>
    </source>
</evidence>
<dbReference type="Gene3D" id="3.40.190.10">
    <property type="entry name" value="Periplasmic binding protein-like II"/>
    <property type="match status" value="2"/>
</dbReference>
<evidence type="ECO:0000256" key="3">
    <source>
        <dbReference type="ARBA" id="ARBA00022729"/>
    </source>
</evidence>
<feature type="domain" description="Solute-binding protein family 3/N-terminal" evidence="5">
    <location>
        <begin position="39"/>
        <end position="264"/>
    </location>
</feature>
<dbReference type="Proteomes" id="UP000198677">
    <property type="component" value="Unassembled WGS sequence"/>
</dbReference>
<name>A0A1H7U4E0_9NOCA</name>
<dbReference type="PANTHER" id="PTHR35936">
    <property type="entry name" value="MEMBRANE-BOUND LYTIC MUREIN TRANSGLYCOSYLASE F"/>
    <property type="match status" value="1"/>
</dbReference>
<reference evidence="7" key="1">
    <citation type="submission" date="2016-10" db="EMBL/GenBank/DDBJ databases">
        <authorList>
            <person name="Varghese N."/>
            <person name="Submissions S."/>
        </authorList>
    </citation>
    <scope>NUCLEOTIDE SEQUENCE [LARGE SCALE GENOMIC DNA]</scope>
    <source>
        <strain evidence="7">DSM 44675</strain>
    </source>
</reference>
<evidence type="ECO:0000256" key="4">
    <source>
        <dbReference type="RuleBase" id="RU003744"/>
    </source>
</evidence>
<keyword evidence="7" id="KW-1185">Reference proteome</keyword>
<dbReference type="InterPro" id="IPR001638">
    <property type="entry name" value="Solute-binding_3/MltF_N"/>
</dbReference>
<dbReference type="SMART" id="SM00062">
    <property type="entry name" value="PBPb"/>
    <property type="match status" value="1"/>
</dbReference>
<dbReference type="SUPFAM" id="SSF53850">
    <property type="entry name" value="Periplasmic binding protein-like II"/>
    <property type="match status" value="1"/>
</dbReference>
<dbReference type="PROSITE" id="PS01039">
    <property type="entry name" value="SBP_BACTERIAL_3"/>
    <property type="match status" value="1"/>
</dbReference>
<dbReference type="GO" id="GO:0030313">
    <property type="term" value="C:cell envelope"/>
    <property type="evidence" value="ECO:0007669"/>
    <property type="project" value="UniProtKB-SubCell"/>
</dbReference>
<proteinExistence type="inferred from homology"/>
<comment type="similarity">
    <text evidence="2 4">Belongs to the bacterial solute-binding protein 3 family.</text>
</comment>
<protein>
    <submittedName>
        <fullName evidence="6">Polar amino acid transport system substrate-binding protein</fullName>
    </submittedName>
</protein>